<dbReference type="EMBL" id="OX596091">
    <property type="protein sequence ID" value="CAI9712310.1"/>
    <property type="molecule type" value="Genomic_DNA"/>
</dbReference>
<evidence type="ECO:0000313" key="2">
    <source>
        <dbReference type="Proteomes" id="UP001162501"/>
    </source>
</evidence>
<accession>A0ACB0FGT2</accession>
<reference evidence="1" key="1">
    <citation type="submission" date="2023-05" db="EMBL/GenBank/DDBJ databases">
        <authorList>
            <consortium name="ELIXIR-Norway"/>
        </authorList>
    </citation>
    <scope>NUCLEOTIDE SEQUENCE</scope>
</reference>
<organism evidence="1 2">
    <name type="scientific">Rangifer tarandus platyrhynchus</name>
    <name type="common">Svalbard reindeer</name>
    <dbReference type="NCBI Taxonomy" id="3082113"/>
    <lineage>
        <taxon>Eukaryota</taxon>
        <taxon>Metazoa</taxon>
        <taxon>Chordata</taxon>
        <taxon>Craniata</taxon>
        <taxon>Vertebrata</taxon>
        <taxon>Euteleostomi</taxon>
        <taxon>Mammalia</taxon>
        <taxon>Eutheria</taxon>
        <taxon>Laurasiatheria</taxon>
        <taxon>Artiodactyla</taxon>
        <taxon>Ruminantia</taxon>
        <taxon>Pecora</taxon>
        <taxon>Cervidae</taxon>
        <taxon>Odocoileinae</taxon>
        <taxon>Rangifer</taxon>
    </lineage>
</organism>
<sequence>MRGCVWQRHRLSHAERNQSGLGSFAAGPPAREVPWGPQSGAQVLSQAAARPQGRLWSPSPRCCGETWAASQSGTRQPGRAPRDPKWRKERRPAPHPAPRTPVPPREPRAPHPRVLPGGRAPIPAHSPLVSRQRSVRTEEGWGAVKKRCRWEPGHPQEERAEGPADAPHRRARGARPYLPVRLRPRRGRRPRTPRPERAQQVSGGLTAHLGRRNCIQKPEQTAEEGPMQGDVDGGMAS</sequence>
<name>A0ACB0FGT2_RANTA</name>
<protein>
    <submittedName>
        <fullName evidence="1">Uncharacterized protein</fullName>
    </submittedName>
</protein>
<gene>
    <name evidence="1" type="ORF">MRATA1EN3_LOCUS23523</name>
</gene>
<dbReference type="Proteomes" id="UP001162501">
    <property type="component" value="Chromosome 7"/>
</dbReference>
<proteinExistence type="predicted"/>
<evidence type="ECO:0000313" key="1">
    <source>
        <dbReference type="EMBL" id="CAI9712310.1"/>
    </source>
</evidence>